<dbReference type="Gene3D" id="3.40.630.30">
    <property type="match status" value="1"/>
</dbReference>
<comment type="caution">
    <text evidence="1">The sequence shown here is derived from an EMBL/GenBank/DDBJ whole genome shotgun (WGS) entry which is preliminary data.</text>
</comment>
<sequence>MSQPLLKVMPQPAGKPVAEVHFSIRAIGRDAWNACFQGQVEDYDCLLAIEEAGLEGFEWRYITIAEDGRVSAAMPAFLCLYALDTTLEEGLLRRSVRKVQRYFPKFLKLRLACLGSPCTETGSIGFHPDVEGERRSALLAELLSFFEQVAATEHCGLIGLKDIPEPTSAEFDALFAARGYASIGSLPTAWLDIDFKTIDEYLARLSSGTRKDMRRKMKSFEQVRVEIRTDFGEFLPEVMALYHDTRNRSEWQFEELTQDYFQGILRGMSGRSFCAFYFVEDRLLAANLIVHDEQVAIDKFFCMDGEKGRPYNLYFLSWFTNLRYCLDNGLSRYQSGQAYYENKVRLGSKLTANAMYFRHRNPFLQGLLRLVSPMFSTDEADA</sequence>
<accession>A0A329YLU2</accession>
<dbReference type="OrthoDB" id="3034222at2"/>
<proteinExistence type="predicted"/>
<keyword evidence="1" id="KW-0808">Transferase</keyword>
<organism evidence="1 2">
    <name type="scientific">Rhizobium tropici</name>
    <dbReference type="NCBI Taxonomy" id="398"/>
    <lineage>
        <taxon>Bacteria</taxon>
        <taxon>Pseudomonadati</taxon>
        <taxon>Pseudomonadota</taxon>
        <taxon>Alphaproteobacteria</taxon>
        <taxon>Hyphomicrobiales</taxon>
        <taxon>Rhizobiaceae</taxon>
        <taxon>Rhizobium/Agrobacterium group</taxon>
        <taxon>Rhizobium</taxon>
    </lineage>
</organism>
<evidence type="ECO:0000313" key="2">
    <source>
        <dbReference type="Proteomes" id="UP000251205"/>
    </source>
</evidence>
<dbReference type="EMBL" id="QMKK01000025">
    <property type="protein sequence ID" value="RAX41790.1"/>
    <property type="molecule type" value="Genomic_DNA"/>
</dbReference>
<name>A0A329YLU2_RHITR</name>
<evidence type="ECO:0000313" key="1">
    <source>
        <dbReference type="EMBL" id="RAX41790.1"/>
    </source>
</evidence>
<reference evidence="1 2" key="1">
    <citation type="submission" date="2018-06" db="EMBL/GenBank/DDBJ databases">
        <title>Whole Genome Sequence of an efficient microsymbiont, Rhizobium tropici.</title>
        <authorList>
            <person name="Srinivasan R."/>
            <person name="Singh H.V."/>
            <person name="Srivastava R."/>
            <person name="Kumari B."/>
            <person name="Radhakrishna A."/>
        </authorList>
    </citation>
    <scope>NUCLEOTIDE SEQUENCE [LARGE SCALE GENOMIC DNA]</scope>
    <source>
        <strain evidence="1 2">IGFRI Rhizo-19</strain>
    </source>
</reference>
<dbReference type="RefSeq" id="WP_112341450.1">
    <property type="nucleotide sequence ID" value="NZ_QMKK01000025.1"/>
</dbReference>
<dbReference type="InterPro" id="IPR007434">
    <property type="entry name" value="FemAB-like"/>
</dbReference>
<dbReference type="AlphaFoldDB" id="A0A329YLU2"/>
<dbReference type="Pfam" id="PF04339">
    <property type="entry name" value="FemAB_like"/>
    <property type="match status" value="1"/>
</dbReference>
<dbReference type="InterPro" id="IPR016181">
    <property type="entry name" value="Acyl_CoA_acyltransferase"/>
</dbReference>
<protein>
    <submittedName>
        <fullName evidence="1">GNAT family N-acetyltransferase</fullName>
    </submittedName>
</protein>
<dbReference type="Proteomes" id="UP000251205">
    <property type="component" value="Unassembled WGS sequence"/>
</dbReference>
<gene>
    <name evidence="1" type="ORF">DQ393_09305</name>
</gene>
<dbReference type="SUPFAM" id="SSF55729">
    <property type="entry name" value="Acyl-CoA N-acyltransferases (Nat)"/>
    <property type="match status" value="1"/>
</dbReference>
<dbReference type="GO" id="GO:0016740">
    <property type="term" value="F:transferase activity"/>
    <property type="evidence" value="ECO:0007669"/>
    <property type="project" value="UniProtKB-KW"/>
</dbReference>